<evidence type="ECO:0000313" key="2">
    <source>
        <dbReference type="EMBL" id="KAG8061423.1"/>
    </source>
</evidence>
<feature type="region of interest" description="Disordered" evidence="1">
    <location>
        <begin position="1"/>
        <end position="63"/>
    </location>
</feature>
<reference evidence="2" key="1">
    <citation type="journal article" date="2021" name="bioRxiv">
        <title>Whole Genome Assembly and Annotation of Northern Wild Rice, Zizania palustris L., Supports a Whole Genome Duplication in the Zizania Genus.</title>
        <authorList>
            <person name="Haas M."/>
            <person name="Kono T."/>
            <person name="Macchietto M."/>
            <person name="Millas R."/>
            <person name="McGilp L."/>
            <person name="Shao M."/>
            <person name="Duquette J."/>
            <person name="Hirsch C.N."/>
            <person name="Kimball J."/>
        </authorList>
    </citation>
    <scope>NUCLEOTIDE SEQUENCE</scope>
    <source>
        <tissue evidence="2">Fresh leaf tissue</tissue>
    </source>
</reference>
<dbReference type="EMBL" id="JAAALK010000286">
    <property type="protein sequence ID" value="KAG8061423.1"/>
    <property type="molecule type" value="Genomic_DNA"/>
</dbReference>
<keyword evidence="3" id="KW-1185">Reference proteome</keyword>
<sequence>MQATAPRPRVLETSTSLPPGLRHSPSATARPFSSVLTAPSAERRPPVRHSARTVAARTADGDAGSRATVKAATLPACDRRGAVRLSGIRAAMVRLRHSTLRRTAHGLMVATFEDSRRRRGVTGDEPTTQRERRT</sequence>
<accession>A0A8J5S107</accession>
<evidence type="ECO:0000256" key="1">
    <source>
        <dbReference type="SAM" id="MobiDB-lite"/>
    </source>
</evidence>
<comment type="caution">
    <text evidence="2">The sequence shown here is derived from an EMBL/GenBank/DDBJ whole genome shotgun (WGS) entry which is preliminary data.</text>
</comment>
<feature type="region of interest" description="Disordered" evidence="1">
    <location>
        <begin position="114"/>
        <end position="134"/>
    </location>
</feature>
<dbReference type="AlphaFoldDB" id="A0A8J5S107"/>
<organism evidence="2 3">
    <name type="scientific">Zizania palustris</name>
    <name type="common">Northern wild rice</name>
    <dbReference type="NCBI Taxonomy" id="103762"/>
    <lineage>
        <taxon>Eukaryota</taxon>
        <taxon>Viridiplantae</taxon>
        <taxon>Streptophyta</taxon>
        <taxon>Embryophyta</taxon>
        <taxon>Tracheophyta</taxon>
        <taxon>Spermatophyta</taxon>
        <taxon>Magnoliopsida</taxon>
        <taxon>Liliopsida</taxon>
        <taxon>Poales</taxon>
        <taxon>Poaceae</taxon>
        <taxon>BOP clade</taxon>
        <taxon>Oryzoideae</taxon>
        <taxon>Oryzeae</taxon>
        <taxon>Zizaniinae</taxon>
        <taxon>Zizania</taxon>
    </lineage>
</organism>
<proteinExistence type="predicted"/>
<evidence type="ECO:0000313" key="3">
    <source>
        <dbReference type="Proteomes" id="UP000729402"/>
    </source>
</evidence>
<dbReference type="Proteomes" id="UP000729402">
    <property type="component" value="Unassembled WGS sequence"/>
</dbReference>
<name>A0A8J5S107_ZIZPA</name>
<gene>
    <name evidence="2" type="ORF">GUJ93_ZPchr0003g16695</name>
</gene>
<protein>
    <submittedName>
        <fullName evidence="2">Uncharacterized protein</fullName>
    </submittedName>
</protein>
<reference evidence="2" key="2">
    <citation type="submission" date="2021-02" db="EMBL/GenBank/DDBJ databases">
        <authorList>
            <person name="Kimball J.A."/>
            <person name="Haas M.W."/>
            <person name="Macchietto M."/>
            <person name="Kono T."/>
            <person name="Duquette J."/>
            <person name="Shao M."/>
        </authorList>
    </citation>
    <scope>NUCLEOTIDE SEQUENCE</scope>
    <source>
        <tissue evidence="2">Fresh leaf tissue</tissue>
    </source>
</reference>